<keyword evidence="6" id="KW-1133">Transmembrane helix</keyword>
<dbReference type="SUPFAM" id="SSF55874">
    <property type="entry name" value="ATPase domain of HSP90 chaperone/DNA topoisomerase II/histidine kinase"/>
    <property type="match status" value="1"/>
</dbReference>
<proteinExistence type="predicted"/>
<dbReference type="GO" id="GO:0042802">
    <property type="term" value="F:identical protein binding"/>
    <property type="evidence" value="ECO:0007669"/>
    <property type="project" value="TreeGrafter"/>
</dbReference>
<reference evidence="8 9" key="1">
    <citation type="submission" date="2019-11" db="EMBL/GenBank/DDBJ databases">
        <title>Genome sequences of 17 halophilic strains isolated from different environments.</title>
        <authorList>
            <person name="Furrow R.E."/>
        </authorList>
    </citation>
    <scope>NUCLEOTIDE SEQUENCE [LARGE SCALE GENOMIC DNA]</scope>
    <source>
        <strain evidence="8 9">22506_14_FS</strain>
    </source>
</reference>
<feature type="transmembrane region" description="Helical" evidence="6">
    <location>
        <begin position="61"/>
        <end position="78"/>
    </location>
</feature>
<keyword evidence="6" id="KW-0812">Transmembrane</keyword>
<protein>
    <submittedName>
        <fullName evidence="8">GHKL domain-containing protein</fullName>
    </submittedName>
</protein>
<dbReference type="InterPro" id="IPR036890">
    <property type="entry name" value="HATPase_C_sf"/>
</dbReference>
<accession>A0A845ERZ0</accession>
<keyword evidence="6" id="KW-0472">Membrane</keyword>
<dbReference type="PROSITE" id="PS50109">
    <property type="entry name" value="HIS_KIN"/>
    <property type="match status" value="1"/>
</dbReference>
<feature type="domain" description="Histidine kinase" evidence="7">
    <location>
        <begin position="334"/>
        <end position="439"/>
    </location>
</feature>
<feature type="transmembrane region" description="Helical" evidence="6">
    <location>
        <begin position="127"/>
        <end position="150"/>
    </location>
</feature>
<organism evidence="8 9">
    <name type="scientific">Guptibacillus hwajinpoensis</name>
    <dbReference type="NCBI Taxonomy" id="208199"/>
    <lineage>
        <taxon>Bacteria</taxon>
        <taxon>Bacillati</taxon>
        <taxon>Bacillota</taxon>
        <taxon>Bacilli</taxon>
        <taxon>Bacillales</taxon>
        <taxon>Guptibacillaceae</taxon>
        <taxon>Guptibacillus</taxon>
    </lineage>
</organism>
<dbReference type="GO" id="GO:0005524">
    <property type="term" value="F:ATP binding"/>
    <property type="evidence" value="ECO:0007669"/>
    <property type="project" value="UniProtKB-KW"/>
</dbReference>
<dbReference type="PANTHER" id="PTHR40448">
    <property type="entry name" value="TWO-COMPONENT SENSOR HISTIDINE KINASE"/>
    <property type="match status" value="1"/>
</dbReference>
<dbReference type="InterPro" id="IPR003594">
    <property type="entry name" value="HATPase_dom"/>
</dbReference>
<dbReference type="InterPro" id="IPR005467">
    <property type="entry name" value="His_kinase_dom"/>
</dbReference>
<dbReference type="AlphaFoldDB" id="A0A845ERZ0"/>
<feature type="transmembrane region" description="Helical" evidence="6">
    <location>
        <begin position="171"/>
        <end position="191"/>
    </location>
</feature>
<dbReference type="RefSeq" id="WP_159785710.1">
    <property type="nucleotide sequence ID" value="NZ_WMEY01000001.1"/>
</dbReference>
<evidence type="ECO:0000256" key="3">
    <source>
        <dbReference type="ARBA" id="ARBA00022777"/>
    </source>
</evidence>
<feature type="transmembrane region" description="Helical" evidence="6">
    <location>
        <begin position="203"/>
        <end position="222"/>
    </location>
</feature>
<keyword evidence="2" id="KW-0547">Nucleotide-binding</keyword>
<keyword evidence="4" id="KW-0067">ATP-binding</keyword>
<dbReference type="InterPro" id="IPR032834">
    <property type="entry name" value="NatK-like_C"/>
</dbReference>
<keyword evidence="5" id="KW-0902">Two-component regulatory system</keyword>
<dbReference type="SMART" id="SM00387">
    <property type="entry name" value="HATPase_c"/>
    <property type="match status" value="1"/>
</dbReference>
<evidence type="ECO:0000256" key="6">
    <source>
        <dbReference type="SAM" id="Phobius"/>
    </source>
</evidence>
<name>A0A845ERZ0_9BACL</name>
<gene>
    <name evidence="8" type="ORF">GLW07_02385</name>
</gene>
<evidence type="ECO:0000256" key="5">
    <source>
        <dbReference type="ARBA" id="ARBA00023012"/>
    </source>
</evidence>
<sequence length="439" mass="50837">MDYFFKIFGIFMEFFAILFFCTAFLSIDIKKIYRNEFLAIWFLGSIGVFLFQTFITVPPYINFSISLGILLLLISTLMKVRLLISLAIVVLSSCLFIFFEFVSLSILDNFFDVYLILEQTSLARVLISLPHICALVLISMLFYVFRISFIPWKIIHSEKLDKHNKKHFHKYITFLFINLAFIIIMVFTVSYSEFYLGIESKGAFFVIILCTTYLLFFSQQLLKEETKRLEQHLDEQYQEDVTKYFRLIKSQRHDFVHHLNTLYGLILQDNTQATREYISELIEDVRTTNESLPLSHPAMSALLLTLKQKASMRGIDMAIIINSPFESLPCRVSEISRVIGNLIDNAIEELTPLPQEEKWIEVILDADGTDYTILISNCGEIEESISQSIFDYNFTTKEGDHQGLGLPETKRIVESYNGLIYLEIDEGYTSFIVSLPIAT</sequence>
<keyword evidence="3" id="KW-0418">Kinase</keyword>
<evidence type="ECO:0000313" key="9">
    <source>
        <dbReference type="Proteomes" id="UP000447833"/>
    </source>
</evidence>
<dbReference type="EMBL" id="WMEY01000001">
    <property type="protein sequence ID" value="MYL62197.1"/>
    <property type="molecule type" value="Genomic_DNA"/>
</dbReference>
<dbReference type="GO" id="GO:0016301">
    <property type="term" value="F:kinase activity"/>
    <property type="evidence" value="ECO:0007669"/>
    <property type="project" value="UniProtKB-KW"/>
</dbReference>
<keyword evidence="1" id="KW-0808">Transferase</keyword>
<evidence type="ECO:0000256" key="4">
    <source>
        <dbReference type="ARBA" id="ARBA00022840"/>
    </source>
</evidence>
<dbReference type="InterPro" id="IPR039506">
    <property type="entry name" value="SPOB_a"/>
</dbReference>
<evidence type="ECO:0000256" key="1">
    <source>
        <dbReference type="ARBA" id="ARBA00022679"/>
    </source>
</evidence>
<feature type="transmembrane region" description="Helical" evidence="6">
    <location>
        <begin position="85"/>
        <end position="107"/>
    </location>
</feature>
<dbReference type="PANTHER" id="PTHR40448:SF1">
    <property type="entry name" value="TWO-COMPONENT SENSOR HISTIDINE KINASE"/>
    <property type="match status" value="1"/>
</dbReference>
<dbReference type="Gene3D" id="3.30.565.10">
    <property type="entry name" value="Histidine kinase-like ATPase, C-terminal domain"/>
    <property type="match status" value="1"/>
</dbReference>
<dbReference type="Proteomes" id="UP000447833">
    <property type="component" value="Unassembled WGS sequence"/>
</dbReference>
<evidence type="ECO:0000256" key="2">
    <source>
        <dbReference type="ARBA" id="ARBA00022741"/>
    </source>
</evidence>
<evidence type="ECO:0000313" key="8">
    <source>
        <dbReference type="EMBL" id="MYL62197.1"/>
    </source>
</evidence>
<feature type="transmembrane region" description="Helical" evidence="6">
    <location>
        <begin position="37"/>
        <end position="55"/>
    </location>
</feature>
<dbReference type="Pfam" id="PF14689">
    <property type="entry name" value="SPOB_a"/>
    <property type="match status" value="1"/>
</dbReference>
<comment type="caution">
    <text evidence="8">The sequence shown here is derived from an EMBL/GenBank/DDBJ whole genome shotgun (WGS) entry which is preliminary data.</text>
</comment>
<evidence type="ECO:0000259" key="7">
    <source>
        <dbReference type="PROSITE" id="PS50109"/>
    </source>
</evidence>
<feature type="transmembrane region" description="Helical" evidence="6">
    <location>
        <begin position="6"/>
        <end position="25"/>
    </location>
</feature>
<dbReference type="Gene3D" id="1.10.287.130">
    <property type="match status" value="1"/>
</dbReference>
<dbReference type="GO" id="GO:0000160">
    <property type="term" value="P:phosphorelay signal transduction system"/>
    <property type="evidence" value="ECO:0007669"/>
    <property type="project" value="UniProtKB-KW"/>
</dbReference>
<dbReference type="Pfam" id="PF14501">
    <property type="entry name" value="HATPase_c_5"/>
    <property type="match status" value="1"/>
</dbReference>